<organism evidence="3 4">
    <name type="scientific">Paraliobacillus ryukyuensis</name>
    <dbReference type="NCBI Taxonomy" id="200904"/>
    <lineage>
        <taxon>Bacteria</taxon>
        <taxon>Bacillati</taxon>
        <taxon>Bacillota</taxon>
        <taxon>Bacilli</taxon>
        <taxon>Bacillales</taxon>
        <taxon>Bacillaceae</taxon>
        <taxon>Paraliobacillus</taxon>
    </lineage>
</organism>
<keyword evidence="1" id="KW-0862">Zinc</keyword>
<evidence type="ECO:0000313" key="4">
    <source>
        <dbReference type="Proteomes" id="UP000252254"/>
    </source>
</evidence>
<dbReference type="OrthoDB" id="9794898at2"/>
<name>A0A366E784_9BACI</name>
<comment type="caution">
    <text evidence="3">The sequence shown here is derived from an EMBL/GenBank/DDBJ whole genome shotgun (WGS) entry which is preliminary data.</text>
</comment>
<dbReference type="Pfam" id="PF12706">
    <property type="entry name" value="Lactamase_B_2"/>
    <property type="match status" value="1"/>
</dbReference>
<dbReference type="SUPFAM" id="SSF56281">
    <property type="entry name" value="Metallo-hydrolase/oxidoreductase"/>
    <property type="match status" value="1"/>
</dbReference>
<sequence length="245" mass="27385">MKLTVVGFWGAYPEEDSATSCYLLEKDDFKILLDCGSGALAQLPKYTDVMDINGLILSHYHQDHIADLGVLQYQWLVQNDIRQTDHVLPIFGHQEDKTTFDRLTHEATKGFAYQPEETLEIGPFSISFLKTIHPAPCYAMRITDGESTVVYTADSSFQDAVIPFAKDVDLLITDCSFYHDQDAAAFGHMNSVECGRIASQANVGHLLLSHHPHFGDRLNLKTEAASVFKGVIDLANGGFQWQSKW</sequence>
<proteinExistence type="predicted"/>
<dbReference type="EMBL" id="QNRI01000005">
    <property type="protein sequence ID" value="RBO98243.1"/>
    <property type="molecule type" value="Genomic_DNA"/>
</dbReference>
<dbReference type="RefSeq" id="WP_113868650.1">
    <property type="nucleotide sequence ID" value="NZ_BAABQN010000005.1"/>
</dbReference>
<reference evidence="3 4" key="1">
    <citation type="submission" date="2018-06" db="EMBL/GenBank/DDBJ databases">
        <title>Genomic Encyclopedia of Type Strains, Phase IV (KMG-IV): sequencing the most valuable type-strain genomes for metagenomic binning, comparative biology and taxonomic classification.</title>
        <authorList>
            <person name="Goeker M."/>
        </authorList>
    </citation>
    <scope>NUCLEOTIDE SEQUENCE [LARGE SCALE GENOMIC DNA]</scope>
    <source>
        <strain evidence="3 4">DSM 15140</strain>
    </source>
</reference>
<dbReference type="PANTHER" id="PTHR46018">
    <property type="entry name" value="ZINC PHOSPHODIESTERASE ELAC PROTEIN 1"/>
    <property type="match status" value="1"/>
</dbReference>
<dbReference type="InterPro" id="IPR001279">
    <property type="entry name" value="Metallo-B-lactamas"/>
</dbReference>
<dbReference type="SMART" id="SM00849">
    <property type="entry name" value="Lactamase_B"/>
    <property type="match status" value="1"/>
</dbReference>
<dbReference type="AlphaFoldDB" id="A0A366E784"/>
<dbReference type="Gene3D" id="3.60.15.10">
    <property type="entry name" value="Ribonuclease Z/Hydroxyacylglutathione hydrolase-like"/>
    <property type="match status" value="1"/>
</dbReference>
<accession>A0A366E784</accession>
<protein>
    <submittedName>
        <fullName evidence="3">Ribonuclease BN (tRNA processing enzyme)</fullName>
    </submittedName>
</protein>
<dbReference type="CDD" id="cd07716">
    <property type="entry name" value="RNaseZ_short-form-like_MBL-fold"/>
    <property type="match status" value="1"/>
</dbReference>
<dbReference type="Proteomes" id="UP000252254">
    <property type="component" value="Unassembled WGS sequence"/>
</dbReference>
<feature type="domain" description="Metallo-beta-lactamase" evidence="2">
    <location>
        <begin position="18"/>
        <end position="210"/>
    </location>
</feature>
<evidence type="ECO:0000313" key="3">
    <source>
        <dbReference type="EMBL" id="RBO98243.1"/>
    </source>
</evidence>
<dbReference type="InterPro" id="IPR036866">
    <property type="entry name" value="RibonucZ/Hydroxyglut_hydro"/>
</dbReference>
<dbReference type="STRING" id="200904.GCA_900168775_01209"/>
<keyword evidence="4" id="KW-1185">Reference proteome</keyword>
<evidence type="ECO:0000259" key="2">
    <source>
        <dbReference type="SMART" id="SM00849"/>
    </source>
</evidence>
<dbReference type="GO" id="GO:0042781">
    <property type="term" value="F:3'-tRNA processing endoribonuclease activity"/>
    <property type="evidence" value="ECO:0007669"/>
    <property type="project" value="TreeGrafter"/>
</dbReference>
<dbReference type="PANTHER" id="PTHR46018:SF4">
    <property type="entry name" value="METALLO-HYDROLASE YHFI-RELATED"/>
    <property type="match status" value="1"/>
</dbReference>
<gene>
    <name evidence="3" type="ORF">DES48_10593</name>
</gene>
<evidence type="ECO:0000256" key="1">
    <source>
        <dbReference type="ARBA" id="ARBA00022833"/>
    </source>
</evidence>